<keyword evidence="3 4" id="KW-0560">Oxidoreductase</keyword>
<evidence type="ECO:0000256" key="2">
    <source>
        <dbReference type="ARBA" id="ARBA00022857"/>
    </source>
</evidence>
<dbReference type="EC" id="1.1.1.100" evidence="4"/>
<keyword evidence="2" id="KW-0521">NADP</keyword>
<reference evidence="4" key="1">
    <citation type="submission" date="2016-10" db="EMBL/GenBank/DDBJ databases">
        <title>Sequence of Gallionella enrichment culture.</title>
        <authorList>
            <person name="Poehlein A."/>
            <person name="Muehling M."/>
            <person name="Daniel R."/>
        </authorList>
    </citation>
    <scope>NUCLEOTIDE SEQUENCE</scope>
</reference>
<dbReference type="SUPFAM" id="SSF51735">
    <property type="entry name" value="NAD(P)-binding Rossmann-fold domains"/>
    <property type="match status" value="1"/>
</dbReference>
<dbReference type="InterPro" id="IPR036291">
    <property type="entry name" value="NAD(P)-bd_dom_sf"/>
</dbReference>
<evidence type="ECO:0000313" key="4">
    <source>
        <dbReference type="EMBL" id="OIQ82766.1"/>
    </source>
</evidence>
<dbReference type="Gene3D" id="3.40.50.720">
    <property type="entry name" value="NAD(P)-binding Rossmann-like Domain"/>
    <property type="match status" value="1"/>
</dbReference>
<evidence type="ECO:0000256" key="1">
    <source>
        <dbReference type="ARBA" id="ARBA00006484"/>
    </source>
</evidence>
<dbReference type="PRINTS" id="PR00080">
    <property type="entry name" value="SDRFAMILY"/>
</dbReference>
<proteinExistence type="inferred from homology"/>
<sequence>MIKHDGKVAFITGANRGIGFETAKGLGESGITVVIGVRDIAKGQATVKQLHDLGIKAEAIYYNAAQAQSANAVYEYLDKSFGKLDILVNNAGILREELVGGNDSSSVSTEILQETFQINLFAVVALTQKLLPLIRKSPAGRIVNLSSILASLTLHSMPNSPIDPAKSFAYNASKTALNAYTIHLAHELRGTNIKVNSAHPGWVKTELGGPNAPMEVADSGKTSVRLATLDESGPSGGFFHEGDTLPW</sequence>
<dbReference type="PANTHER" id="PTHR43490">
    <property type="entry name" value="(+)-NEOMENTHOL DEHYDROGENASE"/>
    <property type="match status" value="1"/>
</dbReference>
<dbReference type="Pfam" id="PF00106">
    <property type="entry name" value="adh_short"/>
    <property type="match status" value="1"/>
</dbReference>
<dbReference type="PRINTS" id="PR00081">
    <property type="entry name" value="GDHRDH"/>
</dbReference>
<comment type="caution">
    <text evidence="4">The sequence shown here is derived from an EMBL/GenBank/DDBJ whole genome shotgun (WGS) entry which is preliminary data.</text>
</comment>
<protein>
    <submittedName>
        <fullName evidence="4">3-oxoacyl-[acyl-carrier-protein] reductase FabG</fullName>
        <ecNumber evidence="4">1.1.1.100</ecNumber>
    </submittedName>
</protein>
<dbReference type="CDD" id="cd05324">
    <property type="entry name" value="carb_red_PTCR-like_SDR_c"/>
    <property type="match status" value="1"/>
</dbReference>
<dbReference type="GO" id="GO:0004316">
    <property type="term" value="F:3-oxoacyl-[acyl-carrier-protein] reductase (NADPH) activity"/>
    <property type="evidence" value="ECO:0007669"/>
    <property type="project" value="UniProtKB-EC"/>
</dbReference>
<accession>A0A1J5QGX2</accession>
<dbReference type="AlphaFoldDB" id="A0A1J5QGX2"/>
<dbReference type="EMBL" id="MLJW01000769">
    <property type="protein sequence ID" value="OIQ82766.1"/>
    <property type="molecule type" value="Genomic_DNA"/>
</dbReference>
<dbReference type="PANTHER" id="PTHR43490:SF99">
    <property type="entry name" value="SHORT-CHAIN DEHYDROGENASE_REDUCTASE"/>
    <property type="match status" value="1"/>
</dbReference>
<dbReference type="InterPro" id="IPR045313">
    <property type="entry name" value="CBR1-like"/>
</dbReference>
<name>A0A1J5QGX2_9ZZZZ</name>
<dbReference type="InterPro" id="IPR002347">
    <property type="entry name" value="SDR_fam"/>
</dbReference>
<gene>
    <name evidence="4" type="primary">fabG_59</name>
    <name evidence="4" type="ORF">GALL_354500</name>
</gene>
<organism evidence="4">
    <name type="scientific">mine drainage metagenome</name>
    <dbReference type="NCBI Taxonomy" id="410659"/>
    <lineage>
        <taxon>unclassified sequences</taxon>
        <taxon>metagenomes</taxon>
        <taxon>ecological metagenomes</taxon>
    </lineage>
</organism>
<evidence type="ECO:0000256" key="3">
    <source>
        <dbReference type="ARBA" id="ARBA00023002"/>
    </source>
</evidence>
<comment type="similarity">
    <text evidence="1">Belongs to the short-chain dehydrogenases/reductases (SDR) family.</text>
</comment>